<feature type="transmembrane region" description="Helical" evidence="5">
    <location>
        <begin position="658"/>
        <end position="680"/>
    </location>
</feature>
<feature type="transmembrane region" description="Helical" evidence="5">
    <location>
        <begin position="618"/>
        <end position="638"/>
    </location>
</feature>
<dbReference type="InterPro" id="IPR013525">
    <property type="entry name" value="ABC2_TM"/>
</dbReference>
<evidence type="ECO:0000256" key="2">
    <source>
        <dbReference type="ARBA" id="ARBA00022692"/>
    </source>
</evidence>
<dbReference type="NCBIfam" id="TIGR03062">
    <property type="entry name" value="pip_yhgE_Cterm"/>
    <property type="match status" value="1"/>
</dbReference>
<dbReference type="AlphaFoldDB" id="A0A2V3VUI6"/>
<dbReference type="PANTHER" id="PTHR43077:SF5">
    <property type="entry name" value="PHAGE INFECTION PROTEIN"/>
    <property type="match status" value="1"/>
</dbReference>
<organism evidence="7 8">
    <name type="scientific">Pseudogracilibacillus auburnensis</name>
    <dbReference type="NCBI Taxonomy" id="1494959"/>
    <lineage>
        <taxon>Bacteria</taxon>
        <taxon>Bacillati</taxon>
        <taxon>Bacillota</taxon>
        <taxon>Bacilli</taxon>
        <taxon>Bacillales</taxon>
        <taxon>Bacillaceae</taxon>
        <taxon>Pseudogracilibacillus</taxon>
    </lineage>
</organism>
<comment type="caution">
    <text evidence="7">The sequence shown here is derived from an EMBL/GenBank/DDBJ whole genome shotgun (WGS) entry which is preliminary data.</text>
</comment>
<protein>
    <submittedName>
        <fullName evidence="7">Putative membrane protein</fullName>
    </submittedName>
</protein>
<dbReference type="EMBL" id="QJJQ01000010">
    <property type="protein sequence ID" value="PXW85603.1"/>
    <property type="molecule type" value="Genomic_DNA"/>
</dbReference>
<dbReference type="GO" id="GO:0140359">
    <property type="term" value="F:ABC-type transporter activity"/>
    <property type="evidence" value="ECO:0007669"/>
    <property type="project" value="InterPro"/>
</dbReference>
<sequence length="808" mass="88140">MKGILEEFSQIRKEHKLLIAIIAVIAVPILYAGMFLWAFWDPYDHLADLPIAVVNEDEGANQDGETMNLGDELVEKLTEDPEFDFNIVDKDTGYQGLQDQTYYILVEIPNDFSKNATTLMDDHPEKSNIIYIPNESYNFLASQIGETAMLQIETALQEKITETYAETIFDQIDEIADGLGKASDATTSLADGAEQLQDGSHQLSDHLATLAEKSIDFQHGVSSARSGVNELVDGSKNLANGMHQLHEGSNELLKGSKEIQSGSEDLASGVNMTNEGVQQLNEQIPSLVSGTDTVMNGLTDLHNQLPKELSTAIGEQLKANSEKMNTGLTELQNGITSGLTNELAPGISSTLSSAIADEMIATQKAQTETLAVTLRESGMEEQTVNAIIQQLQQNAPSKETLAASLQDKLTVQINGAIENTTNQINSGFDTYKTEVNKNVENATTTLEAGIKTAIDPPFTELKNGLSTINEGQNSLQDGVAQLADGTAQLQTGSQRLASGQNEYVDSLQLFTTKFTEANNGAESLATGTNSLFSGMLKLEDGSIQLSEGSVQLDDGSKELTEGVEKLVDGTNEFKTEMKDAAEEASEVKTNDETYNMMANPVEVKNEKINQVPNYGTGFAPYFLSLGLFVGALLLSIVYPLKEPASIPKNGLHWFFSKFSVLFVVGILQAVIASGFLLLVLKLEVQSVPLFMLFAIITSLVFITLVQFLVTCFDDPGRFIAIIILIMQLTTSAGTFPLELIPKILQPINYILPMTYSVAGFKAVISSGEFHVMWQNAGVLMLFTLFFLLLTVSYFIVMFKRKYRTVQEA</sequence>
<gene>
    <name evidence="7" type="ORF">DFR56_110103</name>
</gene>
<dbReference type="RefSeq" id="WP_244916536.1">
    <property type="nucleotide sequence ID" value="NZ_JBHUHB010000001.1"/>
</dbReference>
<dbReference type="PANTHER" id="PTHR43077">
    <property type="entry name" value="TRANSPORT PERMEASE YVFS-RELATED"/>
    <property type="match status" value="1"/>
</dbReference>
<evidence type="ECO:0000259" key="6">
    <source>
        <dbReference type="Pfam" id="PF12698"/>
    </source>
</evidence>
<dbReference type="InterPro" id="IPR017500">
    <property type="entry name" value="Phage_infect_YhgE_N"/>
</dbReference>
<dbReference type="InterPro" id="IPR051328">
    <property type="entry name" value="T7SS_ABC-Transporter"/>
</dbReference>
<keyword evidence="2 5" id="KW-0812">Transmembrane</keyword>
<dbReference type="Gene3D" id="1.10.287.950">
    <property type="entry name" value="Methyl-accepting chemotaxis protein"/>
    <property type="match status" value="1"/>
</dbReference>
<keyword evidence="3 5" id="KW-1133">Transmembrane helix</keyword>
<dbReference type="Pfam" id="PF12698">
    <property type="entry name" value="ABC2_membrane_3"/>
    <property type="match status" value="2"/>
</dbReference>
<dbReference type="NCBIfam" id="TIGR03061">
    <property type="entry name" value="pip_yhgE_Nterm"/>
    <property type="match status" value="1"/>
</dbReference>
<feature type="domain" description="ABC-2 type transporter transmembrane" evidence="6">
    <location>
        <begin position="584"/>
        <end position="791"/>
    </location>
</feature>
<reference evidence="7 8" key="1">
    <citation type="submission" date="2018-05" db="EMBL/GenBank/DDBJ databases">
        <title>Genomic Encyclopedia of Type Strains, Phase IV (KMG-IV): sequencing the most valuable type-strain genomes for metagenomic binning, comparative biology and taxonomic classification.</title>
        <authorList>
            <person name="Goeker M."/>
        </authorList>
    </citation>
    <scope>NUCLEOTIDE SEQUENCE [LARGE SCALE GENOMIC DNA]</scope>
    <source>
        <strain evidence="7 8">DSM 28556</strain>
    </source>
</reference>
<evidence type="ECO:0000313" key="7">
    <source>
        <dbReference type="EMBL" id="PXW85603.1"/>
    </source>
</evidence>
<dbReference type="NCBIfam" id="TIGR03057">
    <property type="entry name" value="xxxLxxG_by_4"/>
    <property type="match status" value="4"/>
</dbReference>
<feature type="transmembrane region" description="Helical" evidence="5">
    <location>
        <begin position="17"/>
        <end position="40"/>
    </location>
</feature>
<name>A0A2V3VUI6_9BACI</name>
<feature type="transmembrane region" description="Helical" evidence="5">
    <location>
        <begin position="687"/>
        <end position="709"/>
    </location>
</feature>
<dbReference type="InterPro" id="IPR017501">
    <property type="entry name" value="Phage_infect_YhgE_C"/>
</dbReference>
<keyword evidence="8" id="KW-1185">Reference proteome</keyword>
<evidence type="ECO:0000313" key="8">
    <source>
        <dbReference type="Proteomes" id="UP000247978"/>
    </source>
</evidence>
<accession>A0A2V3VUI6</accession>
<evidence type="ECO:0000256" key="1">
    <source>
        <dbReference type="ARBA" id="ARBA00004141"/>
    </source>
</evidence>
<feature type="transmembrane region" description="Helical" evidence="5">
    <location>
        <begin position="715"/>
        <end position="735"/>
    </location>
</feature>
<dbReference type="InterPro" id="IPR023908">
    <property type="entry name" value="xxxLxxG_rpt"/>
</dbReference>
<comment type="subcellular location">
    <subcellularLocation>
        <location evidence="1">Membrane</location>
        <topology evidence="1">Multi-pass membrane protein</topology>
    </subcellularLocation>
</comment>
<keyword evidence="4 5" id="KW-0472">Membrane</keyword>
<evidence type="ECO:0000256" key="3">
    <source>
        <dbReference type="ARBA" id="ARBA00022989"/>
    </source>
</evidence>
<dbReference type="GO" id="GO:0016020">
    <property type="term" value="C:membrane"/>
    <property type="evidence" value="ECO:0007669"/>
    <property type="project" value="UniProtKB-SubCell"/>
</dbReference>
<feature type="transmembrane region" description="Helical" evidence="5">
    <location>
        <begin position="776"/>
        <end position="796"/>
    </location>
</feature>
<evidence type="ECO:0000256" key="5">
    <source>
        <dbReference type="SAM" id="Phobius"/>
    </source>
</evidence>
<dbReference type="Proteomes" id="UP000247978">
    <property type="component" value="Unassembled WGS sequence"/>
</dbReference>
<evidence type="ECO:0000256" key="4">
    <source>
        <dbReference type="ARBA" id="ARBA00023136"/>
    </source>
</evidence>
<proteinExistence type="predicted"/>
<dbReference type="SUPFAM" id="SSF58104">
    <property type="entry name" value="Methyl-accepting chemotaxis protein (MCP) signaling domain"/>
    <property type="match status" value="1"/>
</dbReference>
<feature type="domain" description="ABC-2 type transporter transmembrane" evidence="6">
    <location>
        <begin position="21"/>
        <end position="165"/>
    </location>
</feature>